<dbReference type="InterPro" id="IPR014001">
    <property type="entry name" value="Helicase_ATP-bd"/>
</dbReference>
<evidence type="ECO:0000256" key="1">
    <source>
        <dbReference type="ARBA" id="ARBA00022741"/>
    </source>
</evidence>
<dbReference type="PROSITE" id="PS51192">
    <property type="entry name" value="HELICASE_ATP_BIND_1"/>
    <property type="match status" value="1"/>
</dbReference>
<dbReference type="Gene3D" id="3.40.50.300">
    <property type="entry name" value="P-loop containing nucleotide triphosphate hydrolases"/>
    <property type="match status" value="2"/>
</dbReference>
<dbReference type="GO" id="GO:0004386">
    <property type="term" value="F:helicase activity"/>
    <property type="evidence" value="ECO:0007669"/>
    <property type="project" value="UniProtKB-KW"/>
</dbReference>
<feature type="region of interest" description="Disordered" evidence="5">
    <location>
        <begin position="1"/>
        <end position="20"/>
    </location>
</feature>
<dbReference type="GO" id="GO:0003677">
    <property type="term" value="F:DNA binding"/>
    <property type="evidence" value="ECO:0007669"/>
    <property type="project" value="InterPro"/>
</dbReference>
<evidence type="ECO:0000256" key="3">
    <source>
        <dbReference type="ARBA" id="ARBA00022806"/>
    </source>
</evidence>
<feature type="region of interest" description="Disordered" evidence="5">
    <location>
        <begin position="630"/>
        <end position="671"/>
    </location>
</feature>
<dbReference type="SUPFAM" id="SSF52540">
    <property type="entry name" value="P-loop containing nucleoside triphosphate hydrolases"/>
    <property type="match status" value="2"/>
</dbReference>
<sequence>MQASNPLKRPAVAAHAAQRPAVRRRVQFIVDDEDMGDAMPLSSGAASAPVKSRTPPVLATGAIQTRLVFRQAAAATSAVVMPSASLPGTRASPPKMTTTSTVTMIPTASSKTVSPTPPPKTTAVPPTAQAEAPKPRPLLPPATAAARTAILDAHYTVSKVGIPDSKFDAHRQWLTVEPPPNQFRPTGARGRGGRGRGRGRGATRGRRQGGADALSTQHVDADTGTATVRLYREDEHTFTVPRHYGLARWGMPPPTGDLRTPGEATHVPFTGTLTPEQTEVCRRVLVQFGINPDAAAARLQERPTHQPMPVRASLAVALAAKAASVTARPPTAAGPPLPPKTQAPPATGASYRTTTDDEDKAAAAARERARMTRTPGASVKCPCGFGKTVCAIYIMCMTGVKAIFTVAQEDHMDKTEEEIRRFAPTARIGRVHRDRLDVGEGYDIVLAMVQTLLARRYEPNVFDRFGLWVADEMHHMAAPAFSQVGSTLRCYYTLGLTATPRRKDGLTPALFWTFGPMVANVRRVWDGVECRMVRYAKGDQEEILMRNGQPNVSLMITRLATDPVRNYYVARAVVDCMVNPRPLPARRKVIVLSDRREQLTLLHELILDAMMRHLTGEDIVVAGAPLDRASDSASSTTTIGHAPSFHESSTTASSSSATAPSPSSSSAATTTATTTEAAATISMARDLLAIDSESEINRTLIVSLLPPMPSAPRETDAAGARARPAPLPLPSGWAPRSATALVEPPTDPSALPGATRPLSFASDADNDPAASGGGEPLFSIGYFVGGMKREAREQGKRCDVILATYAEAGEGMDIPQLDTVIMVSPRSDVEQATGRALRTHPDKNEPLFIYFVDDFSLFRNQGWMVQRYCAGEGYRVRWETIS</sequence>
<proteinExistence type="predicted"/>
<keyword evidence="4" id="KW-0067">ATP-binding</keyword>
<evidence type="ECO:0000259" key="6">
    <source>
        <dbReference type="PROSITE" id="PS51192"/>
    </source>
</evidence>
<evidence type="ECO:0000256" key="5">
    <source>
        <dbReference type="SAM" id="MobiDB-lite"/>
    </source>
</evidence>
<feature type="region of interest" description="Disordered" evidence="5">
    <location>
        <begin position="108"/>
        <end position="138"/>
    </location>
</feature>
<feature type="compositionally biased region" description="Basic residues" evidence="5">
    <location>
        <begin position="191"/>
        <end position="207"/>
    </location>
</feature>
<accession>A0A2U7U8G9</accession>
<dbReference type="InterPro" id="IPR050615">
    <property type="entry name" value="ATP-dep_DNA_Helicase"/>
</dbReference>
<evidence type="ECO:0000313" key="7">
    <source>
        <dbReference type="EMBL" id="AVK74682.1"/>
    </source>
</evidence>
<dbReference type="PANTHER" id="PTHR11274">
    <property type="entry name" value="RAD25/XP-B DNA REPAIR HELICASE"/>
    <property type="match status" value="1"/>
</dbReference>
<keyword evidence="2" id="KW-0378">Hydrolase</keyword>
<gene>
    <name evidence="7" type="ORF">pqer_cds_260</name>
</gene>
<dbReference type="GO" id="GO:0005524">
    <property type="term" value="F:ATP binding"/>
    <property type="evidence" value="ECO:0007669"/>
    <property type="project" value="UniProtKB-KW"/>
</dbReference>
<feature type="compositionally biased region" description="Low complexity" evidence="5">
    <location>
        <begin position="647"/>
        <end position="671"/>
    </location>
</feature>
<reference evidence="7" key="1">
    <citation type="journal article" date="2018" name="Nat. Commun.">
        <title>Diversity and evolution of the emerging Pandoraviridae family.</title>
        <authorList>
            <person name="Legendre M."/>
            <person name="Fabre E."/>
            <person name="Poirot O."/>
            <person name="Jeudy S."/>
            <person name="Lartigue A."/>
            <person name="Alempic J.M."/>
            <person name="Beucher L."/>
            <person name="Philippe N."/>
            <person name="Bertaux L."/>
            <person name="Christo-Foroux E."/>
            <person name="Labadie K."/>
            <person name="Coute Y."/>
            <person name="Abergel C."/>
            <person name="Claverie J.M."/>
        </authorList>
    </citation>
    <scope>NUCLEOTIDE SEQUENCE [LARGE SCALE GENOMIC DNA]</scope>
    <source>
        <strain evidence="7">Quercus</strain>
    </source>
</reference>
<keyword evidence="3 7" id="KW-0347">Helicase</keyword>
<dbReference type="GO" id="GO:0016787">
    <property type="term" value="F:hydrolase activity"/>
    <property type="evidence" value="ECO:0007669"/>
    <property type="project" value="UniProtKB-KW"/>
</dbReference>
<dbReference type="RefSeq" id="YP_009482951.1">
    <property type="nucleotide sequence ID" value="NC_037667.1"/>
</dbReference>
<keyword evidence="1" id="KW-0547">Nucleotide-binding</keyword>
<name>A0A2U7U8G9_9VIRU</name>
<evidence type="ECO:0000256" key="2">
    <source>
        <dbReference type="ARBA" id="ARBA00022801"/>
    </source>
</evidence>
<feature type="compositionally biased region" description="Low complexity" evidence="5">
    <location>
        <begin position="9"/>
        <end position="20"/>
    </location>
</feature>
<dbReference type="InterPro" id="IPR006935">
    <property type="entry name" value="Helicase/UvrB_N"/>
</dbReference>
<dbReference type="CDD" id="cd18785">
    <property type="entry name" value="SF2_C"/>
    <property type="match status" value="1"/>
</dbReference>
<feature type="domain" description="Helicase ATP-binding" evidence="6">
    <location>
        <begin position="368"/>
        <end position="518"/>
    </location>
</feature>
<dbReference type="Proteomes" id="UP000248852">
    <property type="component" value="Segment"/>
</dbReference>
<feature type="compositionally biased region" description="Low complexity" evidence="5">
    <location>
        <begin position="121"/>
        <end position="132"/>
    </location>
</feature>
<dbReference type="Pfam" id="PF04851">
    <property type="entry name" value="ResIII"/>
    <property type="match status" value="1"/>
</dbReference>
<feature type="region of interest" description="Disordered" evidence="5">
    <location>
        <begin position="176"/>
        <end position="216"/>
    </location>
</feature>
<organism evidence="7">
    <name type="scientific">Pandoravirus quercus</name>
    <dbReference type="NCBI Taxonomy" id="2107709"/>
    <lineage>
        <taxon>Viruses</taxon>
        <taxon>Pandoravirus</taxon>
    </lineage>
</organism>
<dbReference type="KEGG" id="vg:36843823"/>
<feature type="region of interest" description="Disordered" evidence="5">
    <location>
        <begin position="706"/>
        <end position="772"/>
    </location>
</feature>
<dbReference type="EMBL" id="MG011689">
    <property type="protein sequence ID" value="AVK74682.1"/>
    <property type="molecule type" value="Genomic_DNA"/>
</dbReference>
<evidence type="ECO:0000256" key="4">
    <source>
        <dbReference type="ARBA" id="ARBA00022840"/>
    </source>
</evidence>
<dbReference type="InterPro" id="IPR027417">
    <property type="entry name" value="P-loop_NTPase"/>
</dbReference>
<feature type="compositionally biased region" description="Pro residues" evidence="5">
    <location>
        <begin position="332"/>
        <end position="342"/>
    </location>
</feature>
<feature type="region of interest" description="Disordered" evidence="5">
    <location>
        <begin position="327"/>
        <end position="364"/>
    </location>
</feature>
<protein>
    <submittedName>
        <fullName evidence="7">DEAD-like helicase domain containing protein</fullName>
    </submittedName>
</protein>
<dbReference type="GeneID" id="36843823"/>
<dbReference type="SMART" id="SM00487">
    <property type="entry name" value="DEXDc"/>
    <property type="match status" value="1"/>
</dbReference>
<dbReference type="PANTHER" id="PTHR11274:SF0">
    <property type="entry name" value="GENERAL TRANSCRIPTION AND DNA REPAIR FACTOR IIH HELICASE SUBUNIT XPB"/>
    <property type="match status" value="1"/>
</dbReference>